<dbReference type="InterPro" id="IPR029036">
    <property type="entry name" value="P5CR_dimer"/>
</dbReference>
<dbReference type="SUPFAM" id="SSF51735">
    <property type="entry name" value="NAD(P)-binding Rossmann-fold domains"/>
    <property type="match status" value="1"/>
</dbReference>
<dbReference type="InterPro" id="IPR000304">
    <property type="entry name" value="Pyrroline-COOH_reductase"/>
</dbReference>
<dbReference type="FunFam" id="1.10.3730.10:FF:000001">
    <property type="entry name" value="Pyrroline-5-carboxylate reductase"/>
    <property type="match status" value="1"/>
</dbReference>
<dbReference type="PANTHER" id="PTHR11645:SF0">
    <property type="entry name" value="PYRROLINE-5-CARBOXYLATE REDUCTASE 3"/>
    <property type="match status" value="1"/>
</dbReference>
<dbReference type="OrthoDB" id="9805754at2"/>
<keyword evidence="3 4" id="KW-0560">Oxidoreductase</keyword>
<comment type="function">
    <text evidence="4">Catalyzes the reduction of 1-pyrroline-5-carboxylate (PCA) to L-proline.</text>
</comment>
<dbReference type="PANTHER" id="PTHR11645">
    <property type="entry name" value="PYRROLINE-5-CARBOXYLATE REDUCTASE"/>
    <property type="match status" value="1"/>
</dbReference>
<dbReference type="EMBL" id="SDPT01000001">
    <property type="protein sequence ID" value="RXZ35143.1"/>
    <property type="molecule type" value="Genomic_DNA"/>
</dbReference>
<dbReference type="HAMAP" id="MF_01925">
    <property type="entry name" value="P5C_reductase"/>
    <property type="match status" value="1"/>
</dbReference>
<dbReference type="InterPro" id="IPR036291">
    <property type="entry name" value="NAD(P)-bd_dom_sf"/>
</dbReference>
<evidence type="ECO:0000256" key="1">
    <source>
        <dbReference type="ARBA" id="ARBA00005525"/>
    </source>
</evidence>
<evidence type="ECO:0000259" key="5">
    <source>
        <dbReference type="Pfam" id="PF14748"/>
    </source>
</evidence>
<evidence type="ECO:0000256" key="3">
    <source>
        <dbReference type="ARBA" id="ARBA00023002"/>
    </source>
</evidence>
<keyword evidence="2 4" id="KW-0521">NADP</keyword>
<gene>
    <name evidence="4" type="primary">proC</name>
    <name evidence="6" type="ORF">EO081_05765</name>
</gene>
<keyword evidence="7" id="KW-1185">Reference proteome</keyword>
<feature type="domain" description="Pyrroline-5-carboxylate reductase dimerisation" evidence="5">
    <location>
        <begin position="159"/>
        <end position="264"/>
    </location>
</feature>
<sequence>MSTPLAGPLWLVGCGNMAGAMLRRWLDTGHVSAADVTVINRSGSLPIDGIRVVTEVPAGAPAPATVMLGVKPQQIDIIARTALAQVRPQLLLSILAGVENAALAARFQADAIVRAMPNLPVSIGKGVVALHSDSTDEVLRGAATALMAPLGTVEWIGEEGLFDAVTALSGCGPGFVFRFIDAMGAAGAALGLPDDQARRLAIATVEGAGALAGGADASPGALADRVASPGGSTREGLNVLDREEALRRLMQETLAASARRNAEMAAAARG</sequence>
<name>A0A4Q2J0B6_9SPHN</name>
<comment type="catalytic activity">
    <reaction evidence="4">
        <text>L-proline + NAD(+) = (S)-1-pyrroline-5-carboxylate + NADH + 2 H(+)</text>
        <dbReference type="Rhea" id="RHEA:14105"/>
        <dbReference type="ChEBI" id="CHEBI:15378"/>
        <dbReference type="ChEBI" id="CHEBI:17388"/>
        <dbReference type="ChEBI" id="CHEBI:57540"/>
        <dbReference type="ChEBI" id="CHEBI:57945"/>
        <dbReference type="ChEBI" id="CHEBI:60039"/>
        <dbReference type="EC" id="1.5.1.2"/>
    </reaction>
</comment>
<organism evidence="6 7">
    <name type="scientific">Sphingomonas desiccabilis</name>
    <dbReference type="NCBI Taxonomy" id="429134"/>
    <lineage>
        <taxon>Bacteria</taxon>
        <taxon>Pseudomonadati</taxon>
        <taxon>Pseudomonadota</taxon>
        <taxon>Alphaproteobacteria</taxon>
        <taxon>Sphingomonadales</taxon>
        <taxon>Sphingomonadaceae</taxon>
        <taxon>Sphingomonas</taxon>
    </lineage>
</organism>
<reference evidence="6 7" key="1">
    <citation type="submission" date="2019-01" db="EMBL/GenBank/DDBJ databases">
        <title>Sphingomonas mucosissima sp. nov. and Sphingomonas desiccabilis sp. nov., from biological soil crusts in the Colorado Plateau, USA.</title>
        <authorList>
            <person name="Zhu D."/>
        </authorList>
    </citation>
    <scope>NUCLEOTIDE SEQUENCE [LARGE SCALE GENOMIC DNA]</scope>
    <source>
        <strain evidence="6 7">CP1D</strain>
    </source>
</reference>
<dbReference type="SUPFAM" id="SSF48179">
    <property type="entry name" value="6-phosphogluconate dehydrogenase C-terminal domain-like"/>
    <property type="match status" value="1"/>
</dbReference>
<evidence type="ECO:0000256" key="4">
    <source>
        <dbReference type="HAMAP-Rule" id="MF_01925"/>
    </source>
</evidence>
<comment type="catalytic activity">
    <reaction evidence="4">
        <text>L-proline + NADP(+) = (S)-1-pyrroline-5-carboxylate + NADPH + 2 H(+)</text>
        <dbReference type="Rhea" id="RHEA:14109"/>
        <dbReference type="ChEBI" id="CHEBI:15378"/>
        <dbReference type="ChEBI" id="CHEBI:17388"/>
        <dbReference type="ChEBI" id="CHEBI:57783"/>
        <dbReference type="ChEBI" id="CHEBI:58349"/>
        <dbReference type="ChEBI" id="CHEBI:60039"/>
        <dbReference type="EC" id="1.5.1.2"/>
    </reaction>
</comment>
<dbReference type="GO" id="GO:0055129">
    <property type="term" value="P:L-proline biosynthetic process"/>
    <property type="evidence" value="ECO:0007669"/>
    <property type="project" value="UniProtKB-UniRule"/>
</dbReference>
<dbReference type="UniPathway" id="UPA00098">
    <property type="reaction ID" value="UER00361"/>
</dbReference>
<dbReference type="GO" id="GO:0004735">
    <property type="term" value="F:pyrroline-5-carboxylate reductase activity"/>
    <property type="evidence" value="ECO:0007669"/>
    <property type="project" value="UniProtKB-UniRule"/>
</dbReference>
<protein>
    <recommendedName>
        <fullName evidence="4">Pyrroline-5-carboxylate reductase</fullName>
        <shortName evidence="4">P5C reductase</shortName>
        <shortName evidence="4">P5CR</shortName>
        <ecNumber evidence="4">1.5.1.2</ecNumber>
    </recommendedName>
    <alternativeName>
        <fullName evidence="4">PCA reductase</fullName>
    </alternativeName>
</protein>
<dbReference type="Proteomes" id="UP000292347">
    <property type="component" value="Unassembled WGS sequence"/>
</dbReference>
<dbReference type="PROSITE" id="PS00521">
    <property type="entry name" value="P5CR"/>
    <property type="match status" value="1"/>
</dbReference>
<dbReference type="Gene3D" id="3.40.50.720">
    <property type="entry name" value="NAD(P)-binding Rossmann-like Domain"/>
    <property type="match status" value="1"/>
</dbReference>
<dbReference type="GO" id="GO:0005737">
    <property type="term" value="C:cytoplasm"/>
    <property type="evidence" value="ECO:0007669"/>
    <property type="project" value="UniProtKB-SubCell"/>
</dbReference>
<dbReference type="EC" id="1.5.1.2" evidence="4"/>
<keyword evidence="4" id="KW-0963">Cytoplasm</keyword>
<dbReference type="PIRSF" id="PIRSF000193">
    <property type="entry name" value="Pyrrol-5-carb_rd"/>
    <property type="match status" value="1"/>
</dbReference>
<comment type="pathway">
    <text evidence="4">Amino-acid biosynthesis; L-proline biosynthesis; L-proline from L-glutamate 5-semialdehyde: step 1/1.</text>
</comment>
<dbReference type="RefSeq" id="WP_129340917.1">
    <property type="nucleotide sequence ID" value="NZ_JACIDD010000001.1"/>
</dbReference>
<comment type="similarity">
    <text evidence="1 4">Belongs to the pyrroline-5-carboxylate reductase family.</text>
</comment>
<keyword evidence="4" id="KW-0641">Proline biosynthesis</keyword>
<comment type="caution">
    <text evidence="6">The sequence shown here is derived from an EMBL/GenBank/DDBJ whole genome shotgun (WGS) entry which is preliminary data.</text>
</comment>
<dbReference type="InterPro" id="IPR008927">
    <property type="entry name" value="6-PGluconate_DH-like_C_sf"/>
</dbReference>
<evidence type="ECO:0000313" key="7">
    <source>
        <dbReference type="Proteomes" id="UP000292347"/>
    </source>
</evidence>
<dbReference type="AlphaFoldDB" id="A0A4Q2J0B6"/>
<evidence type="ECO:0000313" key="6">
    <source>
        <dbReference type="EMBL" id="RXZ35143.1"/>
    </source>
</evidence>
<proteinExistence type="inferred from homology"/>
<keyword evidence="4" id="KW-0028">Amino-acid biosynthesis</keyword>
<accession>A0A4Q2J0B6</accession>
<dbReference type="InterPro" id="IPR053790">
    <property type="entry name" value="P5CR-like_CS"/>
</dbReference>
<evidence type="ECO:0000256" key="2">
    <source>
        <dbReference type="ARBA" id="ARBA00022857"/>
    </source>
</evidence>
<comment type="subcellular location">
    <subcellularLocation>
        <location evidence="4">Cytoplasm</location>
    </subcellularLocation>
</comment>
<dbReference type="Gene3D" id="1.10.3730.10">
    <property type="entry name" value="ProC C-terminal domain-like"/>
    <property type="match status" value="1"/>
</dbReference>
<dbReference type="Pfam" id="PF14748">
    <property type="entry name" value="P5CR_dimer"/>
    <property type="match status" value="1"/>
</dbReference>